<accession>A0A9P9K4F5</accession>
<evidence type="ECO:0000256" key="3">
    <source>
        <dbReference type="RuleBase" id="RU366045"/>
    </source>
</evidence>
<comment type="caution">
    <text evidence="5">The sequence shown here is derived from an EMBL/GenBank/DDBJ whole genome shotgun (WGS) entry which is preliminary data.</text>
</comment>
<sequence>MTSSETQPLRIIALEEHCLSASVDQSLYRNKTSFPPPVIESLCDVGEGRIKSMDAGGIKLQVLSHTAGYAEDVLSYQAVNNDMAEAVAKNPTRFAAFAHLPMADPLKAADELRRCINELGFKGALVDNHAGGRYYEGPEYNSFWATLEEFDIPFYLRPTMLTSTMADWYQGSYSPQASMGMSHFAFGWHFDTATHILRLYAAGVFDRFPKLKIILGHFGESLPFFLEHIQWFSANWGPISRSFQQVYAENFWFTTSSLKGVAPLACMLQNTKLGRIMFGIDYPFLKMQDGVEWIEKMRASRLLKKEELEMILYRNAELFLNIK</sequence>
<keyword evidence="1 3" id="KW-0210">Decarboxylase</keyword>
<dbReference type="OrthoDB" id="432010at2759"/>
<dbReference type="SUPFAM" id="SSF51556">
    <property type="entry name" value="Metallo-dependent hydrolases"/>
    <property type="match status" value="1"/>
</dbReference>
<dbReference type="EMBL" id="JAGTJS010000021">
    <property type="protein sequence ID" value="KAH7239834.1"/>
    <property type="molecule type" value="Genomic_DNA"/>
</dbReference>
<organism evidence="5 6">
    <name type="scientific">Fusarium solani</name>
    <name type="common">Filamentous fungus</name>
    <dbReference type="NCBI Taxonomy" id="169388"/>
    <lineage>
        <taxon>Eukaryota</taxon>
        <taxon>Fungi</taxon>
        <taxon>Dikarya</taxon>
        <taxon>Ascomycota</taxon>
        <taxon>Pezizomycotina</taxon>
        <taxon>Sordariomycetes</taxon>
        <taxon>Hypocreomycetidae</taxon>
        <taxon>Hypocreales</taxon>
        <taxon>Nectriaceae</taxon>
        <taxon>Fusarium</taxon>
        <taxon>Fusarium solani species complex</taxon>
    </lineage>
</organism>
<dbReference type="InterPro" id="IPR032465">
    <property type="entry name" value="ACMSD"/>
</dbReference>
<dbReference type="InterPro" id="IPR006680">
    <property type="entry name" value="Amidohydro-rel"/>
</dbReference>
<evidence type="ECO:0000256" key="1">
    <source>
        <dbReference type="ARBA" id="ARBA00022793"/>
    </source>
</evidence>
<comment type="similarity">
    <text evidence="3">Belongs to the metallo-dependent hydrolases superfamily.</text>
</comment>
<dbReference type="Pfam" id="PF04909">
    <property type="entry name" value="Amidohydro_2"/>
    <property type="match status" value="1"/>
</dbReference>
<dbReference type="GO" id="GO:0016831">
    <property type="term" value="F:carboxy-lyase activity"/>
    <property type="evidence" value="ECO:0007669"/>
    <property type="project" value="UniProtKB-KW"/>
</dbReference>
<gene>
    <name evidence="5" type="ORF">B0J15DRAFT_569289</name>
</gene>
<dbReference type="PANTHER" id="PTHR21240:SF30">
    <property type="entry name" value="AMIDOHYDROLASE-RELATED DOMAIN-CONTAINING PROTEIN-RELATED"/>
    <property type="match status" value="1"/>
</dbReference>
<feature type="domain" description="Amidohydrolase-related" evidence="4">
    <location>
        <begin position="51"/>
        <end position="320"/>
    </location>
</feature>
<name>A0A9P9K4F5_FUSSL</name>
<evidence type="ECO:0000313" key="6">
    <source>
        <dbReference type="Proteomes" id="UP000736672"/>
    </source>
</evidence>
<dbReference type="Proteomes" id="UP000736672">
    <property type="component" value="Unassembled WGS sequence"/>
</dbReference>
<dbReference type="InterPro" id="IPR032466">
    <property type="entry name" value="Metal_Hydrolase"/>
</dbReference>
<dbReference type="PANTHER" id="PTHR21240">
    <property type="entry name" value="2-AMINO-3-CARBOXYLMUCONATE-6-SEMIALDEHYDE DECARBOXYLASE"/>
    <property type="match status" value="1"/>
</dbReference>
<proteinExistence type="inferred from homology"/>
<keyword evidence="6" id="KW-1185">Reference proteome</keyword>
<keyword evidence="2 3" id="KW-0456">Lyase</keyword>
<reference evidence="5" key="1">
    <citation type="journal article" date="2021" name="Nat. Commun.">
        <title>Genetic determinants of endophytism in the Arabidopsis root mycobiome.</title>
        <authorList>
            <person name="Mesny F."/>
            <person name="Miyauchi S."/>
            <person name="Thiergart T."/>
            <person name="Pickel B."/>
            <person name="Atanasova L."/>
            <person name="Karlsson M."/>
            <person name="Huettel B."/>
            <person name="Barry K.W."/>
            <person name="Haridas S."/>
            <person name="Chen C."/>
            <person name="Bauer D."/>
            <person name="Andreopoulos W."/>
            <person name="Pangilinan J."/>
            <person name="LaButti K."/>
            <person name="Riley R."/>
            <person name="Lipzen A."/>
            <person name="Clum A."/>
            <person name="Drula E."/>
            <person name="Henrissat B."/>
            <person name="Kohler A."/>
            <person name="Grigoriev I.V."/>
            <person name="Martin F.M."/>
            <person name="Hacquard S."/>
        </authorList>
    </citation>
    <scope>NUCLEOTIDE SEQUENCE</scope>
    <source>
        <strain evidence="5">FSSC 5 MPI-SDFR-AT-0091</strain>
    </source>
</reference>
<dbReference type="Gene3D" id="3.20.20.140">
    <property type="entry name" value="Metal-dependent hydrolases"/>
    <property type="match status" value="1"/>
</dbReference>
<dbReference type="AlphaFoldDB" id="A0A9P9K4F5"/>
<dbReference type="GO" id="GO:0005829">
    <property type="term" value="C:cytosol"/>
    <property type="evidence" value="ECO:0007669"/>
    <property type="project" value="TreeGrafter"/>
</dbReference>
<evidence type="ECO:0000259" key="4">
    <source>
        <dbReference type="Pfam" id="PF04909"/>
    </source>
</evidence>
<evidence type="ECO:0000256" key="2">
    <source>
        <dbReference type="ARBA" id="ARBA00023239"/>
    </source>
</evidence>
<dbReference type="GO" id="GO:0019748">
    <property type="term" value="P:secondary metabolic process"/>
    <property type="evidence" value="ECO:0007669"/>
    <property type="project" value="TreeGrafter"/>
</dbReference>
<protein>
    <recommendedName>
        <fullName evidence="4">Amidohydrolase-related domain-containing protein</fullName>
    </recommendedName>
</protein>
<dbReference type="GO" id="GO:0016787">
    <property type="term" value="F:hydrolase activity"/>
    <property type="evidence" value="ECO:0007669"/>
    <property type="project" value="InterPro"/>
</dbReference>
<evidence type="ECO:0000313" key="5">
    <source>
        <dbReference type="EMBL" id="KAH7239834.1"/>
    </source>
</evidence>